<reference evidence="2" key="1">
    <citation type="submission" date="2015-03" db="EMBL/GenBank/DDBJ databases">
        <authorList>
            <consortium name="Pathogen Informatics"/>
        </authorList>
    </citation>
    <scope>NUCLEOTIDE SEQUENCE [LARGE SCALE GENOMIC DNA]</scope>
    <source>
        <strain evidence="2">N09902308</strain>
    </source>
</reference>
<organism evidence="1 2">
    <name type="scientific">Mycobacterium tuberculosis</name>
    <dbReference type="NCBI Taxonomy" id="1773"/>
    <lineage>
        <taxon>Bacteria</taxon>
        <taxon>Bacillati</taxon>
        <taxon>Actinomycetota</taxon>
        <taxon>Actinomycetes</taxon>
        <taxon>Mycobacteriales</taxon>
        <taxon>Mycobacteriaceae</taxon>
        <taxon>Mycobacterium</taxon>
        <taxon>Mycobacterium tuberculosis complex</taxon>
    </lineage>
</organism>
<proteinExistence type="predicted"/>
<accession>A0A916PHF3</accession>
<evidence type="ECO:0000313" key="2">
    <source>
        <dbReference type="Proteomes" id="UP000039021"/>
    </source>
</evidence>
<protein>
    <submittedName>
        <fullName evidence="1">Uncharacterized protein</fullName>
    </submittedName>
</protein>
<evidence type="ECO:0000313" key="1">
    <source>
        <dbReference type="EMBL" id="CPA71136.1"/>
    </source>
</evidence>
<dbReference type="EMBL" id="CSBK01003218">
    <property type="protein sequence ID" value="CPA71136.1"/>
    <property type="molecule type" value="Genomic_DNA"/>
</dbReference>
<dbReference type="AlphaFoldDB" id="A0A916PHF3"/>
<comment type="caution">
    <text evidence="1">The sequence shown here is derived from an EMBL/GenBank/DDBJ whole genome shotgun (WGS) entry which is preliminary data.</text>
</comment>
<gene>
    <name evidence="1" type="ORF">ERS007739_04781</name>
</gene>
<dbReference type="Proteomes" id="UP000039021">
    <property type="component" value="Unassembled WGS sequence"/>
</dbReference>
<sequence>MGPSIKMFDLVNSTGSHRESRPFSPAWIRL</sequence>
<name>A0A916PHF3_MYCTX</name>